<keyword evidence="7" id="KW-0472">Membrane</keyword>
<comment type="similarity">
    <text evidence="7">Belongs to the glycosyltransferase group 1 family.</text>
</comment>
<dbReference type="Gene3D" id="3.40.50.11720">
    <property type="entry name" value="3-Deoxy-D-manno-octulosonic-acid transferase, N-terminal domain"/>
    <property type="match status" value="1"/>
</dbReference>
<keyword evidence="4 7" id="KW-0808">Transferase</keyword>
<dbReference type="EMBL" id="CAKLDM010000002">
    <property type="protein sequence ID" value="CAH0541787.1"/>
    <property type="molecule type" value="Genomic_DNA"/>
</dbReference>
<reference evidence="9" key="1">
    <citation type="submission" date="2021-11" db="EMBL/GenBank/DDBJ databases">
        <authorList>
            <person name="Rodrigo-Torres L."/>
            <person name="Arahal R. D."/>
            <person name="Lucena T."/>
        </authorList>
    </citation>
    <scope>NUCLEOTIDE SEQUENCE</scope>
    <source>
        <strain evidence="9">CECT 7928</strain>
    </source>
</reference>
<accession>A0ABN8E7G0</accession>
<dbReference type="EC" id="2.4.99.12" evidence="2 7"/>
<evidence type="ECO:0000256" key="4">
    <source>
        <dbReference type="ARBA" id="ARBA00022679"/>
    </source>
</evidence>
<dbReference type="Proteomes" id="UP000838748">
    <property type="component" value="Unassembled WGS sequence"/>
</dbReference>
<dbReference type="Pfam" id="PF04413">
    <property type="entry name" value="Glycos_transf_N"/>
    <property type="match status" value="1"/>
</dbReference>
<evidence type="ECO:0000313" key="9">
    <source>
        <dbReference type="EMBL" id="CAH0541787.1"/>
    </source>
</evidence>
<name>A0ABN8E7G0_9VIBR</name>
<comment type="catalytic activity">
    <reaction evidence="6 7">
        <text>lipid IVA (E. coli) + CMP-3-deoxy-beta-D-manno-octulosonate = alpha-Kdo-(2-&gt;6)-lipid IVA (E. coli) + CMP + H(+)</text>
        <dbReference type="Rhea" id="RHEA:28066"/>
        <dbReference type="ChEBI" id="CHEBI:15378"/>
        <dbReference type="ChEBI" id="CHEBI:58603"/>
        <dbReference type="ChEBI" id="CHEBI:60364"/>
        <dbReference type="ChEBI" id="CHEBI:60377"/>
        <dbReference type="ChEBI" id="CHEBI:85987"/>
        <dbReference type="EC" id="2.4.99.12"/>
    </reaction>
</comment>
<evidence type="ECO:0000256" key="2">
    <source>
        <dbReference type="ARBA" id="ARBA00012621"/>
    </source>
</evidence>
<dbReference type="InterPro" id="IPR038107">
    <property type="entry name" value="Glycos_transf_N_sf"/>
</dbReference>
<evidence type="ECO:0000259" key="8">
    <source>
        <dbReference type="Pfam" id="PF04413"/>
    </source>
</evidence>
<dbReference type="RefSeq" id="WP_237363278.1">
    <property type="nucleotide sequence ID" value="NZ_CAKLDM010000002.1"/>
</dbReference>
<comment type="caution">
    <text evidence="9">The sequence shown here is derived from an EMBL/GenBank/DDBJ whole genome shotgun (WGS) entry which is preliminary data.</text>
</comment>
<dbReference type="PANTHER" id="PTHR42755">
    <property type="entry name" value="3-DEOXY-MANNO-OCTULOSONATE CYTIDYLYLTRANSFERASE"/>
    <property type="match status" value="1"/>
</dbReference>
<feature type="domain" description="3-deoxy-D-manno-octulosonic-acid transferase N-terminal" evidence="8">
    <location>
        <begin position="35"/>
        <end position="212"/>
    </location>
</feature>
<dbReference type="Gene3D" id="3.40.50.2000">
    <property type="entry name" value="Glycogen Phosphorylase B"/>
    <property type="match status" value="1"/>
</dbReference>
<comment type="subcellular location">
    <subcellularLocation>
        <location evidence="7">Cell membrane</location>
    </subcellularLocation>
</comment>
<comment type="pathway">
    <text evidence="1 7">Bacterial outer membrane biogenesis; LPS core biosynthesis.</text>
</comment>
<dbReference type="SUPFAM" id="SSF53756">
    <property type="entry name" value="UDP-Glycosyltransferase/glycogen phosphorylase"/>
    <property type="match status" value="1"/>
</dbReference>
<protein>
    <recommendedName>
        <fullName evidence="3 7">3-deoxy-D-manno-octulosonic acid transferase</fullName>
        <shortName evidence="7">Kdo transferase</shortName>
        <ecNumber evidence="2 7">2.4.99.12</ecNumber>
    </recommendedName>
    <alternativeName>
        <fullName evidence="5 7">Lipid IV(A) 3-deoxy-D-manno-octulosonic acid transferase</fullName>
    </alternativeName>
</protein>
<evidence type="ECO:0000256" key="1">
    <source>
        <dbReference type="ARBA" id="ARBA00004713"/>
    </source>
</evidence>
<dbReference type="GO" id="GO:0043842">
    <property type="term" value="F:Kdo transferase activity"/>
    <property type="evidence" value="ECO:0007669"/>
    <property type="project" value="UniProtKB-EC"/>
</dbReference>
<comment type="function">
    <text evidence="7">Involved in lipopolysaccharide (LPS) biosynthesis. Catalyzes the transfer of 3-deoxy-D-manno-octulosonate (Kdo) residue(s) from CMP-Kdo to lipid IV(A), the tetraacyldisaccharide-1,4'-bisphosphate precursor of lipid A.</text>
</comment>
<keyword evidence="10" id="KW-1185">Reference proteome</keyword>
<evidence type="ECO:0000256" key="3">
    <source>
        <dbReference type="ARBA" id="ARBA00019077"/>
    </source>
</evidence>
<evidence type="ECO:0000313" key="10">
    <source>
        <dbReference type="Proteomes" id="UP000838748"/>
    </source>
</evidence>
<dbReference type="InterPro" id="IPR007507">
    <property type="entry name" value="Glycos_transf_N"/>
</dbReference>
<evidence type="ECO:0000256" key="6">
    <source>
        <dbReference type="ARBA" id="ARBA00049183"/>
    </source>
</evidence>
<evidence type="ECO:0000256" key="7">
    <source>
        <dbReference type="RuleBase" id="RU365103"/>
    </source>
</evidence>
<proteinExistence type="inferred from homology"/>
<dbReference type="NCBIfam" id="NF004388">
    <property type="entry name" value="PRK05749.1-4"/>
    <property type="match status" value="1"/>
</dbReference>
<dbReference type="PANTHER" id="PTHR42755:SF1">
    <property type="entry name" value="3-DEOXY-D-MANNO-OCTULOSONIC ACID TRANSFERASE, MITOCHONDRIAL-RELATED"/>
    <property type="match status" value="1"/>
</dbReference>
<evidence type="ECO:0000256" key="5">
    <source>
        <dbReference type="ARBA" id="ARBA00031445"/>
    </source>
</evidence>
<dbReference type="InterPro" id="IPR039901">
    <property type="entry name" value="Kdotransferase"/>
</dbReference>
<organism evidence="9 10">
    <name type="scientific">Vibrio marisflavi CECT 7928</name>
    <dbReference type="NCBI Taxonomy" id="634439"/>
    <lineage>
        <taxon>Bacteria</taxon>
        <taxon>Pseudomonadati</taxon>
        <taxon>Pseudomonadota</taxon>
        <taxon>Gammaproteobacteria</taxon>
        <taxon>Vibrionales</taxon>
        <taxon>Vibrionaceae</taxon>
        <taxon>Vibrio</taxon>
    </lineage>
</organism>
<gene>
    <name evidence="9" type="primary">waaA</name>
    <name evidence="9" type="ORF">VMF7928_03833</name>
</gene>
<keyword evidence="7" id="KW-1003">Cell membrane</keyword>
<keyword evidence="9" id="KW-0328">Glycosyltransferase</keyword>
<keyword evidence="7" id="KW-0448">Lipopolysaccharide biosynthesis</keyword>
<sequence>MIIRFIYTLALTLIAPLLIWELYRSKGGKPRVGARWKEHWGVISSPAFKSRPIWIHAVSVGEMLAAIPLIERISSEYPDCDILITTTTTTGAEQAKKLSGLATHLYMPFDFPFAVKRFINTINPSQLLIMETELWPNTLHIAKQKQIPVTIVNARLSDKSLHGYRRVWPIVNQISKCIHKVLCQHQSDVKNFELLGFSQEKLATTGSIKFDIQISTSVQIKGTSLRATIGKSRPVWIAASTHAGEDDIILSAHKKLQEELPTALLILVPRHPERFKQVELLAKKDFHTIARSSRSMIEPTTQVYLGDSMGEMLELISASDICFMGGSLVGRKAGGHNLLEPAALAKPILTGPSYYNFKEVTNTLIANGGCEIIHSDTELAAKLYSLFIDHQHREELGQSVLHVVQENSGAVDKTMLQLTKIFAENSSYLRS</sequence>